<dbReference type="Proteomes" id="UP001208567">
    <property type="component" value="Unassembled WGS sequence"/>
</dbReference>
<gene>
    <name evidence="3" type="ORF">bsdE14_27880</name>
</gene>
<feature type="transmembrane region" description="Helical" evidence="1">
    <location>
        <begin position="6"/>
        <end position="23"/>
    </location>
</feature>
<comment type="caution">
    <text evidence="3">The sequence shown here is derived from an EMBL/GenBank/DDBJ whole genome shotgun (WGS) entry which is preliminary data.</text>
</comment>
<feature type="transmembrane region" description="Helical" evidence="1">
    <location>
        <begin position="120"/>
        <end position="137"/>
    </location>
</feature>
<feature type="transmembrane region" description="Helical" evidence="1">
    <location>
        <begin position="76"/>
        <end position="99"/>
    </location>
</feature>
<keyword evidence="1" id="KW-0812">Transmembrane</keyword>
<keyword evidence="4" id="KW-1185">Reference proteome</keyword>
<feature type="transmembrane region" description="Helical" evidence="1">
    <location>
        <begin position="35"/>
        <end position="56"/>
    </location>
</feature>
<evidence type="ECO:0000259" key="2">
    <source>
        <dbReference type="Pfam" id="PF00149"/>
    </source>
</evidence>
<reference evidence="3 4" key="1">
    <citation type="journal article" date="2024" name="Int. J. Syst. Evol. Microbiol.">
        <title>Clostridium omnivorum sp. nov., isolated from anoxic soil under the treatment of reductive soil disinfestation.</title>
        <authorList>
            <person name="Ueki A."/>
            <person name="Tonouchi A."/>
            <person name="Kaku N."/>
            <person name="Honma S."/>
            <person name="Ueki K."/>
        </authorList>
    </citation>
    <scope>NUCLEOTIDE SEQUENCE [LARGE SCALE GENOMIC DNA]</scope>
    <source>
        <strain evidence="3 4">E14</strain>
    </source>
</reference>
<dbReference type="CDD" id="cd07385">
    <property type="entry name" value="MPP_YkuE_C"/>
    <property type="match status" value="1"/>
</dbReference>
<dbReference type="InterPro" id="IPR029052">
    <property type="entry name" value="Metallo-depent_PP-like"/>
</dbReference>
<dbReference type="Gene3D" id="3.60.21.10">
    <property type="match status" value="1"/>
</dbReference>
<dbReference type="SUPFAM" id="SSF56300">
    <property type="entry name" value="Metallo-dependent phosphatases"/>
    <property type="match status" value="1"/>
</dbReference>
<dbReference type="RefSeq" id="WP_264850664.1">
    <property type="nucleotide sequence ID" value="NZ_BRXR01000001.1"/>
</dbReference>
<dbReference type="InterPro" id="IPR051158">
    <property type="entry name" value="Metallophosphoesterase_sf"/>
</dbReference>
<evidence type="ECO:0000313" key="3">
    <source>
        <dbReference type="EMBL" id="GLC31378.1"/>
    </source>
</evidence>
<keyword evidence="1" id="KW-0472">Membrane</keyword>
<protein>
    <submittedName>
        <fullName evidence="3">Phosphohydrolase</fullName>
    </submittedName>
</protein>
<keyword evidence="1" id="KW-1133">Transmembrane helix</keyword>
<evidence type="ECO:0000313" key="4">
    <source>
        <dbReference type="Proteomes" id="UP001208567"/>
    </source>
</evidence>
<evidence type="ECO:0000256" key="1">
    <source>
        <dbReference type="SAM" id="Phobius"/>
    </source>
</evidence>
<dbReference type="Pfam" id="PF00149">
    <property type="entry name" value="Metallophos"/>
    <property type="match status" value="1"/>
</dbReference>
<feature type="domain" description="Calcineurin-like phosphoesterase" evidence="2">
    <location>
        <begin position="162"/>
        <end position="329"/>
    </location>
</feature>
<accession>A0ABQ5N807</accession>
<dbReference type="PANTHER" id="PTHR31302:SF0">
    <property type="entry name" value="TRANSMEMBRANE PROTEIN WITH METALLOPHOSPHOESTERASE DOMAIN"/>
    <property type="match status" value="1"/>
</dbReference>
<dbReference type="PANTHER" id="PTHR31302">
    <property type="entry name" value="TRANSMEMBRANE PROTEIN WITH METALLOPHOSPHOESTERASE DOMAIN-RELATED"/>
    <property type="match status" value="1"/>
</dbReference>
<proteinExistence type="predicted"/>
<name>A0ABQ5N807_9CLOT</name>
<sequence length="386" mass="43432">MKNFLIIFVIISIGIFGIINYYIGMRGWQNVGSLIPFLNSKVYWIVFWVIALSYIISKIGEKYIPAGIESYLNLIGAYWLAAMLYFIIILPTVDIIRILGVKASFIPIGIKQNAALKTTAGLLAFFVVIALVAYGSFNARNAKVVNYDINIQKSAGSLNKLNIVMVSDIHLGDIVDNKRLQNMVEKINAENPDLVLLVGDIVDEKVEPFKRQHMGESFSKLKAKYGVYAVTGNHEYIGGESEQIVKELELSGIKVLRDNYVKIDDALYLVGREDLASERFKGTKRKTISSILDNIDVSKPIILMDHQPQKLEEAQNSGVDLQLSGHTHRGQMFPNEIFTRKLYEIDWGYLRKGNFNVIVSLGYGTWGPPIRIGNSPEIVRVHLTFK</sequence>
<organism evidence="3 4">
    <name type="scientific">Clostridium omnivorum</name>
    <dbReference type="NCBI Taxonomy" id="1604902"/>
    <lineage>
        <taxon>Bacteria</taxon>
        <taxon>Bacillati</taxon>
        <taxon>Bacillota</taxon>
        <taxon>Clostridia</taxon>
        <taxon>Eubacteriales</taxon>
        <taxon>Clostridiaceae</taxon>
        <taxon>Clostridium</taxon>
    </lineage>
</organism>
<dbReference type="InterPro" id="IPR004843">
    <property type="entry name" value="Calcineurin-like_PHP"/>
</dbReference>
<dbReference type="EMBL" id="BRXR01000001">
    <property type="protein sequence ID" value="GLC31378.1"/>
    <property type="molecule type" value="Genomic_DNA"/>
</dbReference>